<feature type="transmembrane region" description="Helical" evidence="6">
    <location>
        <begin position="149"/>
        <end position="177"/>
    </location>
</feature>
<dbReference type="RefSeq" id="WP_180848634.1">
    <property type="nucleotide sequence ID" value="NZ_CP047418.1"/>
</dbReference>
<dbReference type="GO" id="GO:0055085">
    <property type="term" value="P:transmembrane transport"/>
    <property type="evidence" value="ECO:0007669"/>
    <property type="project" value="UniProtKB-UniRule"/>
</dbReference>
<feature type="transmembrane region" description="Helical" evidence="6">
    <location>
        <begin position="478"/>
        <end position="500"/>
    </location>
</feature>
<feature type="transmembrane region" description="Helical" evidence="6">
    <location>
        <begin position="229"/>
        <end position="256"/>
    </location>
</feature>
<dbReference type="PIRSF" id="PIRSF018968">
    <property type="entry name" value="ABC_permease_BceB"/>
    <property type="match status" value="1"/>
</dbReference>
<dbReference type="KEGG" id="lsw:GTO87_07475"/>
<protein>
    <submittedName>
        <fullName evidence="8">FtsX-like permease family protein</fullName>
    </submittedName>
</protein>
<keyword evidence="3 6" id="KW-0812">Transmembrane</keyword>
<evidence type="ECO:0000256" key="3">
    <source>
        <dbReference type="ARBA" id="ARBA00022692"/>
    </source>
</evidence>
<proteinExistence type="inferred from homology"/>
<keyword evidence="5 6" id="KW-0472">Membrane</keyword>
<name>A0A7H9EL36_9LACO</name>
<feature type="transmembrane region" description="Helical" evidence="6">
    <location>
        <begin position="20"/>
        <end position="39"/>
    </location>
</feature>
<evidence type="ECO:0000313" key="9">
    <source>
        <dbReference type="Proteomes" id="UP000510886"/>
    </source>
</evidence>
<evidence type="ECO:0000256" key="2">
    <source>
        <dbReference type="ARBA" id="ARBA00022475"/>
    </source>
</evidence>
<evidence type="ECO:0000259" key="7">
    <source>
        <dbReference type="Pfam" id="PF02687"/>
    </source>
</evidence>
<dbReference type="InterPro" id="IPR052536">
    <property type="entry name" value="ABC-4_Integral_Memb_Prot"/>
</dbReference>
<comment type="subcellular location">
    <subcellularLocation>
        <location evidence="1 6">Cell membrane</location>
        <topology evidence="1 6">Multi-pass membrane protein</topology>
    </subcellularLocation>
</comment>
<keyword evidence="6" id="KW-0813">Transport</keyword>
<feature type="transmembrane region" description="Helical" evidence="6">
    <location>
        <begin position="101"/>
        <end position="129"/>
    </location>
</feature>
<dbReference type="AlphaFoldDB" id="A0A7H9EL36"/>
<keyword evidence="2 6" id="KW-1003">Cell membrane</keyword>
<dbReference type="PANTHER" id="PTHR46795">
    <property type="entry name" value="ABC TRANSPORTER PERMEASE-RELATED-RELATED"/>
    <property type="match status" value="1"/>
</dbReference>
<dbReference type="InterPro" id="IPR003838">
    <property type="entry name" value="ABC3_permease_C"/>
</dbReference>
<feature type="transmembrane region" description="Helical" evidence="6">
    <location>
        <begin position="51"/>
        <end position="80"/>
    </location>
</feature>
<comment type="similarity">
    <text evidence="6">Belongs to the ABC-4 integral membrane protein family.</text>
</comment>
<feature type="domain" description="ABC3 transporter permease C-terminal" evidence="7">
    <location>
        <begin position="60"/>
        <end position="174"/>
    </location>
</feature>
<evidence type="ECO:0000256" key="4">
    <source>
        <dbReference type="ARBA" id="ARBA00022989"/>
    </source>
</evidence>
<dbReference type="PANTHER" id="PTHR46795:SF3">
    <property type="entry name" value="ABC TRANSPORTER PERMEASE"/>
    <property type="match status" value="1"/>
</dbReference>
<evidence type="ECO:0000256" key="1">
    <source>
        <dbReference type="ARBA" id="ARBA00004651"/>
    </source>
</evidence>
<gene>
    <name evidence="8" type="ORF">GTO87_07475</name>
</gene>
<feature type="transmembrane region" description="Helical" evidence="6">
    <location>
        <begin position="565"/>
        <end position="586"/>
    </location>
</feature>
<feature type="transmembrane region" description="Helical" evidence="6">
    <location>
        <begin position="198"/>
        <end position="217"/>
    </location>
</feature>
<sequence>MLAKLAVAGLRTRIKDYMVLFSGLVISSAIFYMFATLAVNKEMIHKSNDLISFSAILFNIGIILLAMITFVYILYANNFLLGMRQKDYGLFMMLGAKKQRVGFLIACETMLIGLLSTVLGILFGGVLSIGVRHILEKMMGMELTYYQPFYLRAMVITLVIYLAVFGFAALINTAVMVRKPALDLLRRGVKPHKSIRQPWLLMVEVILGIGILGYAYYLMRHPVLFGQWTLLWCFVITAVGSYFVINGTVVAVVNLVRKTAWAQKQLNTFTLGQLQFRIQDYTAILTMVSLMFGLALGALTMGVAFKNQTEQTAEVSSAYGMVVYNPNARQKAAMKKVTTKKQQRYTYKQVGTKYYYDSGEFDRQPYVAIQTLAGSGNMTTNYKRIEYDGKKMQEHSYELTFYTEMTSSAFVVSHKQFQQVQAPAKMAYFIQTAPIGKAYAQIKQVADASSDPHQVTAGIGGQYRGYVTAQSLYSVMEFMGGFLAIAFLAMLASCLMFKILSGSYDDTRRYQMLAKIGTPRELLKRAVAKEVAVLFFLPTVLGTLDVLFGLQMFKSLVVAPYRSFGMPFLIFMVLYLGYYALAVWMYRRIVLRDITQ</sequence>
<evidence type="ECO:0000313" key="8">
    <source>
        <dbReference type="EMBL" id="QLL78430.1"/>
    </source>
</evidence>
<keyword evidence="4 6" id="KW-1133">Transmembrane helix</keyword>
<dbReference type="InterPro" id="IPR027022">
    <property type="entry name" value="ABC_permease_BceB-typ"/>
</dbReference>
<dbReference type="Pfam" id="PF02687">
    <property type="entry name" value="FtsX"/>
    <property type="match status" value="1"/>
</dbReference>
<feature type="transmembrane region" description="Helical" evidence="6">
    <location>
        <begin position="531"/>
        <end position="553"/>
    </location>
</feature>
<dbReference type="EMBL" id="CP047418">
    <property type="protein sequence ID" value="QLL78430.1"/>
    <property type="molecule type" value="Genomic_DNA"/>
</dbReference>
<organism evidence="8 9">
    <name type="scientific">Ligilactobacillus saerimneri</name>
    <dbReference type="NCBI Taxonomy" id="228229"/>
    <lineage>
        <taxon>Bacteria</taxon>
        <taxon>Bacillati</taxon>
        <taxon>Bacillota</taxon>
        <taxon>Bacilli</taxon>
        <taxon>Lactobacillales</taxon>
        <taxon>Lactobacillaceae</taxon>
        <taxon>Ligilactobacillus</taxon>
    </lineage>
</organism>
<feature type="transmembrane region" description="Helical" evidence="6">
    <location>
        <begin position="283"/>
        <end position="305"/>
    </location>
</feature>
<reference evidence="8 9" key="1">
    <citation type="submission" date="2020-01" db="EMBL/GenBank/DDBJ databases">
        <title>Complete and circular genome sequences of six lactobacillus isolates from horses.</title>
        <authorList>
            <person name="Hassan H.M."/>
        </authorList>
    </citation>
    <scope>NUCLEOTIDE SEQUENCE [LARGE SCALE GENOMIC DNA]</scope>
    <source>
        <strain evidence="8 9">1A</strain>
    </source>
</reference>
<evidence type="ECO:0000256" key="6">
    <source>
        <dbReference type="PIRNR" id="PIRNR018968"/>
    </source>
</evidence>
<evidence type="ECO:0000256" key="5">
    <source>
        <dbReference type="ARBA" id="ARBA00023136"/>
    </source>
</evidence>
<accession>A0A7H9EL36</accession>
<dbReference type="Proteomes" id="UP000510886">
    <property type="component" value="Chromosome"/>
</dbReference>
<dbReference type="GO" id="GO:0005886">
    <property type="term" value="C:plasma membrane"/>
    <property type="evidence" value="ECO:0007669"/>
    <property type="project" value="UniProtKB-SubCell"/>
</dbReference>